<evidence type="ECO:0000313" key="3">
    <source>
        <dbReference type="EMBL" id="RYU81634.1"/>
    </source>
</evidence>
<dbReference type="Pfam" id="PF00892">
    <property type="entry name" value="EamA"/>
    <property type="match status" value="1"/>
</dbReference>
<evidence type="ECO:0000259" key="2">
    <source>
        <dbReference type="Pfam" id="PF00892"/>
    </source>
</evidence>
<dbReference type="EMBL" id="SEWE01000009">
    <property type="protein sequence ID" value="RYU81634.1"/>
    <property type="molecule type" value="Genomic_DNA"/>
</dbReference>
<organism evidence="3 4">
    <name type="scientific">Hymenobacter persicinus</name>
    <dbReference type="NCBI Taxonomy" id="2025506"/>
    <lineage>
        <taxon>Bacteria</taxon>
        <taxon>Pseudomonadati</taxon>
        <taxon>Bacteroidota</taxon>
        <taxon>Cytophagia</taxon>
        <taxon>Cytophagales</taxon>
        <taxon>Hymenobacteraceae</taxon>
        <taxon>Hymenobacter</taxon>
    </lineage>
</organism>
<keyword evidence="1" id="KW-0472">Membrane</keyword>
<sequence length="161" mass="18164">SAGLSALFSVLNSRLVKQHPPLRLTLYEMLGACLSIALFFPVYSRYFTNGAGLQLAWHGYDWLWLLILAGVCTVYAFSSSVELMKRLSAFVINLTINLEPVYGIVMAVLLYWLHVPGFDREKLSGGFYLGTVVILFSVLIHPVLDQWMQRRRKPEPAEAVV</sequence>
<dbReference type="InterPro" id="IPR037185">
    <property type="entry name" value="EmrE-like"/>
</dbReference>
<comment type="caution">
    <text evidence="3">The sequence shown here is derived from an EMBL/GenBank/DDBJ whole genome shotgun (WGS) entry which is preliminary data.</text>
</comment>
<dbReference type="OrthoDB" id="9150437at2"/>
<feature type="transmembrane region" description="Helical" evidence="1">
    <location>
        <begin position="90"/>
        <end position="113"/>
    </location>
</feature>
<reference evidence="3 4" key="1">
    <citation type="submission" date="2019-02" db="EMBL/GenBank/DDBJ databases">
        <title>Bacterial novel species isolated from soil.</title>
        <authorList>
            <person name="Jung H.-Y."/>
        </authorList>
    </citation>
    <scope>NUCLEOTIDE SEQUENCE [LARGE SCALE GENOMIC DNA]</scope>
    <source>
        <strain evidence="3 4">1-3-3-3</strain>
    </source>
</reference>
<feature type="transmembrane region" description="Helical" evidence="1">
    <location>
        <begin position="24"/>
        <end position="42"/>
    </location>
</feature>
<dbReference type="Proteomes" id="UP000294155">
    <property type="component" value="Unassembled WGS sequence"/>
</dbReference>
<evidence type="ECO:0000313" key="4">
    <source>
        <dbReference type="Proteomes" id="UP000294155"/>
    </source>
</evidence>
<evidence type="ECO:0000256" key="1">
    <source>
        <dbReference type="SAM" id="Phobius"/>
    </source>
</evidence>
<dbReference type="RefSeq" id="WP_129920320.1">
    <property type="nucleotide sequence ID" value="NZ_SEWE01000009.1"/>
</dbReference>
<keyword evidence="4" id="KW-1185">Reference proteome</keyword>
<name>A0A4Q5LDH7_9BACT</name>
<feature type="transmembrane region" description="Helical" evidence="1">
    <location>
        <begin position="62"/>
        <end position="78"/>
    </location>
</feature>
<feature type="non-terminal residue" evidence="3">
    <location>
        <position position="1"/>
    </location>
</feature>
<dbReference type="AlphaFoldDB" id="A0A4Q5LDH7"/>
<proteinExistence type="predicted"/>
<feature type="transmembrane region" description="Helical" evidence="1">
    <location>
        <begin position="125"/>
        <end position="144"/>
    </location>
</feature>
<accession>A0A4Q5LDH7</accession>
<dbReference type="SUPFAM" id="SSF103481">
    <property type="entry name" value="Multidrug resistance efflux transporter EmrE"/>
    <property type="match status" value="1"/>
</dbReference>
<protein>
    <submittedName>
        <fullName evidence="3">EamA family transporter</fullName>
    </submittedName>
</protein>
<dbReference type="GO" id="GO:0016020">
    <property type="term" value="C:membrane"/>
    <property type="evidence" value="ECO:0007669"/>
    <property type="project" value="InterPro"/>
</dbReference>
<gene>
    <name evidence="3" type="ORF">EWM57_06465</name>
</gene>
<dbReference type="InterPro" id="IPR000620">
    <property type="entry name" value="EamA_dom"/>
</dbReference>
<feature type="domain" description="EamA" evidence="2">
    <location>
        <begin position="5"/>
        <end position="139"/>
    </location>
</feature>
<keyword evidence="1" id="KW-1133">Transmembrane helix</keyword>
<keyword evidence="1" id="KW-0812">Transmembrane</keyword>